<dbReference type="AlphaFoldDB" id="A0AA41QFS6"/>
<evidence type="ECO:0000313" key="9">
    <source>
        <dbReference type="EMBL" id="MCF4121851.1"/>
    </source>
</evidence>
<dbReference type="InterPro" id="IPR003586">
    <property type="entry name" value="Hint_dom_C"/>
</dbReference>
<evidence type="ECO:0000256" key="4">
    <source>
        <dbReference type="ARBA" id="ARBA00023004"/>
    </source>
</evidence>
<dbReference type="SUPFAM" id="SSF55608">
    <property type="entry name" value="Homing endonucleases"/>
    <property type="match status" value="1"/>
</dbReference>
<feature type="domain" description="Radical SAM core" evidence="8">
    <location>
        <begin position="414"/>
        <end position="656"/>
    </location>
</feature>
<dbReference type="InterPro" id="IPR006141">
    <property type="entry name" value="Intein_N"/>
</dbReference>
<dbReference type="Gene3D" id="2.170.16.10">
    <property type="entry name" value="Hedgehog/Intein (Hint) domain"/>
    <property type="match status" value="1"/>
</dbReference>
<dbReference type="PROSITE" id="PS51918">
    <property type="entry name" value="RADICAL_SAM"/>
    <property type="match status" value="1"/>
</dbReference>
<dbReference type="SUPFAM" id="SSF51294">
    <property type="entry name" value="Hedgehog/intein (Hint) domain"/>
    <property type="match status" value="1"/>
</dbReference>
<dbReference type="PANTHER" id="PTHR43432">
    <property type="entry name" value="SLR0285 PROTEIN"/>
    <property type="match status" value="1"/>
</dbReference>
<dbReference type="InterPro" id="IPR036844">
    <property type="entry name" value="Hint_dom_sf"/>
</dbReference>
<dbReference type="EMBL" id="JAKGSG010000035">
    <property type="protein sequence ID" value="MCF4121851.1"/>
    <property type="molecule type" value="Genomic_DNA"/>
</dbReference>
<dbReference type="GO" id="GO:0004519">
    <property type="term" value="F:endonuclease activity"/>
    <property type="evidence" value="ECO:0007669"/>
    <property type="project" value="InterPro"/>
</dbReference>
<dbReference type="CDD" id="cd00081">
    <property type="entry name" value="Hint"/>
    <property type="match status" value="1"/>
</dbReference>
<accession>A0AA41QFS6</accession>
<dbReference type="Proteomes" id="UP001165405">
    <property type="component" value="Unassembled WGS sequence"/>
</dbReference>
<evidence type="ECO:0000259" key="8">
    <source>
        <dbReference type="PROSITE" id="PS51918"/>
    </source>
</evidence>
<dbReference type="PROSITE" id="PS50819">
    <property type="entry name" value="INTEIN_ENDONUCLEASE"/>
    <property type="match status" value="1"/>
</dbReference>
<sequence length="748" mass="81725">MRWDGQAITADDGALPGLELSGLRHAGLLRTVRAPEFAGIAFHEVVAKSALSHVPPMSQMPFRWTVNPYRGCSHACRYCVDPSTLVLMADGRQKPIREAHAGDRIVGTEFDGKYRRFVETTVLARWATVKRAYRLTLEDGTEIVASGDHRFLTERGWKHVARPSQGARQRPYLTTNNRLQGFGTGMPVEAYATPFESPDYRRGYLTGMIRGDGMLFAKTYARSSGGTSSVTMFRLALVDDEALVRSQTYLEAAGITTNRRPFARATETRRAMDGIFTARREHYSKIHEIIDWPENPSGEWSVGFLAGIFDAEGSCDGEVLRISSSDERMLTTTMHALDVLGISHLREPARANGVATIRVSGGLASVRRFFAMTNPAITRKLKIVGAAVKTSTSLRVVSVEDLGTESEMVDITTGTGDYIANGVISHNCFARPTHEYLDMDAGTDFDSQVVVKVNVDQVLRAELAKQSWARESVALGTNTDPYQRAEGRYKLMPGIISALADSGTPFSILTKGTLLRRDLPLLTAAAERVEVGIGVSLSFADEELQQAVEPGTPTPRARLDLIRAVRAAGLPCGVMVAPVLPWLTDSRDHLRRLLDDITEAGATGVTVIPLHLRPGTREWYLEWLGREHPHLVAGYGRVYARGAYAHKEYRDWLWERVRPLLEERGFGSSGHRRRGGAAYPDRVQGRTGGRADQMSGTAGVGLPAGDPEASGGGDRHDDGDYPTGALPGMPAVAGPMPLVAAGMEQVLF</sequence>
<evidence type="ECO:0000256" key="1">
    <source>
        <dbReference type="ARBA" id="ARBA00022723"/>
    </source>
</evidence>
<dbReference type="SMART" id="SM00306">
    <property type="entry name" value="HintN"/>
    <property type="match status" value="1"/>
</dbReference>
<keyword evidence="3" id="KW-0651">Protein splicing</keyword>
<dbReference type="RefSeq" id="WP_236089652.1">
    <property type="nucleotide sequence ID" value="NZ_JAKGSG010000035.1"/>
</dbReference>
<dbReference type="InterPro" id="IPR058240">
    <property type="entry name" value="rSAM_sf"/>
</dbReference>
<dbReference type="Pfam" id="PF14528">
    <property type="entry name" value="LAGLIDADG_3"/>
    <property type="match status" value="1"/>
</dbReference>
<organism evidence="9 10">
    <name type="scientific">Antribacter soli</name>
    <dbReference type="NCBI Taxonomy" id="2910976"/>
    <lineage>
        <taxon>Bacteria</taxon>
        <taxon>Bacillati</taxon>
        <taxon>Actinomycetota</taxon>
        <taxon>Actinomycetes</taxon>
        <taxon>Micrococcales</taxon>
        <taxon>Promicromonosporaceae</taxon>
        <taxon>Antribacter</taxon>
    </lineage>
</organism>
<reference evidence="9" key="1">
    <citation type="submission" date="2022-01" db="EMBL/GenBank/DDBJ databases">
        <title>Antribacter sp. nov., isolated from Guizhou of China.</title>
        <authorList>
            <person name="Chengliang C."/>
            <person name="Ya Z."/>
        </authorList>
    </citation>
    <scope>NUCLEOTIDE SEQUENCE</scope>
    <source>
        <strain evidence="9">KLBMP 9083</strain>
    </source>
</reference>
<evidence type="ECO:0000256" key="5">
    <source>
        <dbReference type="ARBA" id="ARBA00023014"/>
    </source>
</evidence>
<dbReference type="GO" id="GO:0051536">
    <property type="term" value="F:iron-sulfur cluster binding"/>
    <property type="evidence" value="ECO:0007669"/>
    <property type="project" value="UniProtKB-KW"/>
</dbReference>
<name>A0AA41QFS6_9MICO</name>
<dbReference type="InterPro" id="IPR004042">
    <property type="entry name" value="Intein_endonuc_central"/>
</dbReference>
<dbReference type="InterPro" id="IPR030934">
    <property type="entry name" value="Intein_C"/>
</dbReference>
<feature type="domain" description="DOD-type homing endonuclease" evidence="7">
    <location>
        <begin position="205"/>
        <end position="342"/>
    </location>
</feature>
<feature type="region of interest" description="Disordered" evidence="6">
    <location>
        <begin position="667"/>
        <end position="719"/>
    </location>
</feature>
<dbReference type="InterPro" id="IPR040086">
    <property type="entry name" value="MJ0683-like"/>
</dbReference>
<dbReference type="InterPro" id="IPR003587">
    <property type="entry name" value="Hint_dom_N"/>
</dbReference>
<keyword evidence="5" id="KW-0411">Iron-sulfur</keyword>
<dbReference type="PROSITE" id="PS50817">
    <property type="entry name" value="INTEIN_N_TER"/>
    <property type="match status" value="1"/>
</dbReference>
<keyword evidence="4" id="KW-0408">Iron</keyword>
<dbReference type="InterPro" id="IPR027434">
    <property type="entry name" value="Homing_endonucl"/>
</dbReference>
<evidence type="ECO:0000256" key="2">
    <source>
        <dbReference type="ARBA" id="ARBA00022813"/>
    </source>
</evidence>
<dbReference type="NCBIfam" id="TIGR01445">
    <property type="entry name" value="intein_Nterm"/>
    <property type="match status" value="1"/>
</dbReference>
<dbReference type="InterPro" id="IPR007197">
    <property type="entry name" value="rSAM"/>
</dbReference>
<dbReference type="PROSITE" id="PS50818">
    <property type="entry name" value="INTEIN_C_TER"/>
    <property type="match status" value="1"/>
</dbReference>
<evidence type="ECO:0000256" key="6">
    <source>
        <dbReference type="SAM" id="MobiDB-lite"/>
    </source>
</evidence>
<dbReference type="CDD" id="cd01335">
    <property type="entry name" value="Radical_SAM"/>
    <property type="match status" value="1"/>
</dbReference>
<dbReference type="GO" id="GO:0046872">
    <property type="term" value="F:metal ion binding"/>
    <property type="evidence" value="ECO:0007669"/>
    <property type="project" value="UniProtKB-KW"/>
</dbReference>
<gene>
    <name evidence="9" type="ORF">L1785_12745</name>
</gene>
<dbReference type="InterPro" id="IPR006142">
    <property type="entry name" value="INTEIN"/>
</dbReference>
<dbReference type="GO" id="GO:0016539">
    <property type="term" value="P:intein-mediated protein splicing"/>
    <property type="evidence" value="ECO:0007669"/>
    <property type="project" value="InterPro"/>
</dbReference>
<protein>
    <submittedName>
        <fullName evidence="9">Intein-containing Rv2578c family radical SAM protein</fullName>
    </submittedName>
</protein>
<proteinExistence type="predicted"/>
<dbReference type="SMART" id="SM00305">
    <property type="entry name" value="HintC"/>
    <property type="match status" value="1"/>
</dbReference>
<dbReference type="SUPFAM" id="SSF102114">
    <property type="entry name" value="Radical SAM enzymes"/>
    <property type="match status" value="1"/>
</dbReference>
<keyword evidence="10" id="KW-1185">Reference proteome</keyword>
<dbReference type="InterPro" id="IPR004860">
    <property type="entry name" value="LAGLIDADG_dom"/>
</dbReference>
<comment type="caution">
    <text evidence="9">The sequence shown here is derived from an EMBL/GenBank/DDBJ whole genome shotgun (WGS) entry which is preliminary data.</text>
</comment>
<evidence type="ECO:0000313" key="10">
    <source>
        <dbReference type="Proteomes" id="UP001165405"/>
    </source>
</evidence>
<dbReference type="PANTHER" id="PTHR43432:SF3">
    <property type="entry name" value="SLR0285 PROTEIN"/>
    <property type="match status" value="1"/>
</dbReference>
<dbReference type="NCBIfam" id="NF038135">
    <property type="entry name" value="rSAM_Rv2578c"/>
    <property type="match status" value="1"/>
</dbReference>
<keyword evidence="2" id="KW-0068">Autocatalytic cleavage</keyword>
<evidence type="ECO:0000256" key="3">
    <source>
        <dbReference type="ARBA" id="ARBA00023000"/>
    </source>
</evidence>
<keyword evidence="1" id="KW-0479">Metal-binding</keyword>
<dbReference type="Gene3D" id="3.80.30.30">
    <property type="match status" value="1"/>
</dbReference>
<dbReference type="NCBIfam" id="NF038136">
    <property type="entry name" value="rSAM_Rv_intein"/>
    <property type="match status" value="1"/>
</dbReference>
<evidence type="ECO:0000259" key="7">
    <source>
        <dbReference type="PROSITE" id="PS50819"/>
    </source>
</evidence>
<dbReference type="PRINTS" id="PR00379">
    <property type="entry name" value="INTEIN"/>
</dbReference>